<feature type="region of interest" description="Disordered" evidence="1">
    <location>
        <begin position="101"/>
        <end position="143"/>
    </location>
</feature>
<keyword evidence="4" id="KW-1185">Reference proteome</keyword>
<feature type="compositionally biased region" description="Basic and acidic residues" evidence="1">
    <location>
        <begin position="123"/>
        <end position="143"/>
    </location>
</feature>
<keyword evidence="2" id="KW-0732">Signal</keyword>
<comment type="caution">
    <text evidence="3">The sequence shown here is derived from an EMBL/GenBank/DDBJ whole genome shotgun (WGS) entry which is preliminary data.</text>
</comment>
<feature type="compositionally biased region" description="Basic and acidic residues" evidence="1">
    <location>
        <begin position="101"/>
        <end position="114"/>
    </location>
</feature>
<protein>
    <submittedName>
        <fullName evidence="3">Uncharacterized protein</fullName>
    </submittedName>
</protein>
<feature type="signal peptide" evidence="2">
    <location>
        <begin position="1"/>
        <end position="22"/>
    </location>
</feature>
<organism evidence="3 4">
    <name type="scientific">Chryseosolibacter histidini</name>
    <dbReference type="NCBI Taxonomy" id="2782349"/>
    <lineage>
        <taxon>Bacteria</taxon>
        <taxon>Pseudomonadati</taxon>
        <taxon>Bacteroidota</taxon>
        <taxon>Cytophagia</taxon>
        <taxon>Cytophagales</taxon>
        <taxon>Chryseotaleaceae</taxon>
        <taxon>Chryseosolibacter</taxon>
    </lineage>
</organism>
<feature type="compositionally biased region" description="Low complexity" evidence="1">
    <location>
        <begin position="27"/>
        <end position="66"/>
    </location>
</feature>
<reference evidence="3 4" key="1">
    <citation type="submission" date="2021-05" db="EMBL/GenBank/DDBJ databases">
        <title>A Polyphasic approach of four new species of the genus Ohtaekwangia: Ohtaekwangia histidinii sp. nov., Ohtaekwangia cretensis sp. nov., Ohtaekwangia indiensis sp. nov., Ohtaekwangia reichenbachii sp. nov. from diverse environment.</title>
        <authorList>
            <person name="Octaviana S."/>
        </authorList>
    </citation>
    <scope>NUCLEOTIDE SEQUENCE [LARGE SCALE GENOMIC DNA]</scope>
    <source>
        <strain evidence="3 4">PWU4</strain>
    </source>
</reference>
<evidence type="ECO:0000256" key="1">
    <source>
        <dbReference type="SAM" id="MobiDB-lite"/>
    </source>
</evidence>
<dbReference type="AlphaFoldDB" id="A0AAP2DP08"/>
<name>A0AAP2DP08_9BACT</name>
<gene>
    <name evidence="3" type="ORF">KK083_23435</name>
</gene>
<sequence>MKKLLLVICTAALFCLAGVVNAQQQDQRSNQYRNTQNQNQQRTDTTDGNNDRNMVQDQSSQPQSDVEVVENKEGPNSEVVYKFQGELFYVDRDEKKLVKAEESELKDATHETIVKDAMAQDNSTKDSSTKKDKSSQKRDRDDQ</sequence>
<dbReference type="RefSeq" id="WP_254168072.1">
    <property type="nucleotide sequence ID" value="NZ_JAHESF010000030.1"/>
</dbReference>
<evidence type="ECO:0000256" key="2">
    <source>
        <dbReference type="SAM" id="SignalP"/>
    </source>
</evidence>
<proteinExistence type="predicted"/>
<dbReference type="Proteomes" id="UP001319200">
    <property type="component" value="Unassembled WGS sequence"/>
</dbReference>
<accession>A0AAP2DP08</accession>
<feature type="chain" id="PRO_5042839744" evidence="2">
    <location>
        <begin position="23"/>
        <end position="143"/>
    </location>
</feature>
<evidence type="ECO:0000313" key="4">
    <source>
        <dbReference type="Proteomes" id="UP001319200"/>
    </source>
</evidence>
<feature type="region of interest" description="Disordered" evidence="1">
    <location>
        <begin position="25"/>
        <end position="77"/>
    </location>
</feature>
<dbReference type="EMBL" id="JAHESF010000030">
    <property type="protein sequence ID" value="MBT1699860.1"/>
    <property type="molecule type" value="Genomic_DNA"/>
</dbReference>
<evidence type="ECO:0000313" key="3">
    <source>
        <dbReference type="EMBL" id="MBT1699860.1"/>
    </source>
</evidence>